<proteinExistence type="predicted"/>
<reference evidence="2" key="1">
    <citation type="journal article" date="2019" name="Int. J. Syst. Evol. Microbiol.">
        <title>The Global Catalogue of Microorganisms (GCM) 10K type strain sequencing project: providing services to taxonomists for standard genome sequencing and annotation.</title>
        <authorList>
            <consortium name="The Broad Institute Genomics Platform"/>
            <consortium name="The Broad Institute Genome Sequencing Center for Infectious Disease"/>
            <person name="Wu L."/>
            <person name="Ma J."/>
        </authorList>
    </citation>
    <scope>NUCLEOTIDE SEQUENCE [LARGE SCALE GENOMIC DNA]</scope>
    <source>
        <strain evidence="2">CCUG 2113</strain>
    </source>
</reference>
<sequence>MNTFAIDNTSVAADQAQRAWNMSIARNFPGTDTVVAKTFQEVSSQKDLYVLNKLFRSYWAAVERASVRGDKRQGDIALAALYVVQGQMDYIRAMNPSTSN</sequence>
<comment type="caution">
    <text evidence="1">The sequence shown here is derived from an EMBL/GenBank/DDBJ whole genome shotgun (WGS) entry which is preliminary data.</text>
</comment>
<organism evidence="1 2">
    <name type="scientific">Acidovorax facilis</name>
    <dbReference type="NCBI Taxonomy" id="12917"/>
    <lineage>
        <taxon>Bacteria</taxon>
        <taxon>Pseudomonadati</taxon>
        <taxon>Pseudomonadota</taxon>
        <taxon>Betaproteobacteria</taxon>
        <taxon>Burkholderiales</taxon>
        <taxon>Comamonadaceae</taxon>
        <taxon>Acidovorax</taxon>
    </lineage>
</organism>
<protein>
    <submittedName>
        <fullName evidence="1">Uncharacterized protein</fullName>
    </submittedName>
</protein>
<name>A0ABV8DH21_9BURK</name>
<dbReference type="Proteomes" id="UP001595693">
    <property type="component" value="Unassembled WGS sequence"/>
</dbReference>
<gene>
    <name evidence="1" type="ORF">ACFOW3_24690</name>
</gene>
<dbReference type="RefSeq" id="WP_055402340.1">
    <property type="nucleotide sequence ID" value="NZ_JAMXAX010000235.1"/>
</dbReference>
<evidence type="ECO:0000313" key="2">
    <source>
        <dbReference type="Proteomes" id="UP001595693"/>
    </source>
</evidence>
<evidence type="ECO:0000313" key="1">
    <source>
        <dbReference type="EMBL" id="MFC3937830.1"/>
    </source>
</evidence>
<dbReference type="EMBL" id="JBHSAJ010000134">
    <property type="protein sequence ID" value="MFC3937830.1"/>
    <property type="molecule type" value="Genomic_DNA"/>
</dbReference>
<keyword evidence="2" id="KW-1185">Reference proteome</keyword>
<accession>A0ABV8DH21</accession>